<dbReference type="EMBL" id="BMAU01021177">
    <property type="protein sequence ID" value="GFX94138.1"/>
    <property type="molecule type" value="Genomic_DNA"/>
</dbReference>
<comment type="caution">
    <text evidence="1">The sequence shown here is derived from an EMBL/GenBank/DDBJ whole genome shotgun (WGS) entry which is preliminary data.</text>
</comment>
<gene>
    <name evidence="1" type="primary">AVEN_45298_1</name>
    <name evidence="1" type="ORF">TNCV_4291841</name>
</gene>
<sequence>MSTNLVPLKTHRVEGIMHVSSVEAGNTTVDVSECLLRPRSCSVPRVTLDSSPITRSATTEGSYNLGDWAFPELGSRAQMPSEERALFRLLLEWGQLCPDDLLLDNRREVEEFLDAVGGIGEQYRRWTNDIRSAFGLQENDADTEEKQAEAIRREYETNKDRMPPFERSVSSRYASHYKRIILSRLKVALRWEEEGEASFDWSTRIHCKATGVIIAKAPNFIITFGGVEFEAATSMSRRPECGFNDFRSSPCGRNDCVLEVARVTGGSWQELGRSLADGTGGSGV</sequence>
<organism evidence="1 2">
    <name type="scientific">Trichonephila clavipes</name>
    <name type="common">Golden silk orbweaver</name>
    <name type="synonym">Nephila clavipes</name>
    <dbReference type="NCBI Taxonomy" id="2585209"/>
    <lineage>
        <taxon>Eukaryota</taxon>
        <taxon>Metazoa</taxon>
        <taxon>Ecdysozoa</taxon>
        <taxon>Arthropoda</taxon>
        <taxon>Chelicerata</taxon>
        <taxon>Arachnida</taxon>
        <taxon>Araneae</taxon>
        <taxon>Araneomorphae</taxon>
        <taxon>Entelegynae</taxon>
        <taxon>Araneoidea</taxon>
        <taxon>Nephilidae</taxon>
        <taxon>Trichonephila</taxon>
    </lineage>
</organism>
<accession>A0A8X6V002</accession>
<dbReference type="Proteomes" id="UP000887159">
    <property type="component" value="Unassembled WGS sequence"/>
</dbReference>
<reference evidence="1" key="1">
    <citation type="submission" date="2020-08" db="EMBL/GenBank/DDBJ databases">
        <title>Multicomponent nature underlies the extraordinary mechanical properties of spider dragline silk.</title>
        <authorList>
            <person name="Kono N."/>
            <person name="Nakamura H."/>
            <person name="Mori M."/>
            <person name="Yoshida Y."/>
            <person name="Ohtoshi R."/>
            <person name="Malay A.D."/>
            <person name="Moran D.A.P."/>
            <person name="Tomita M."/>
            <person name="Numata K."/>
            <person name="Arakawa K."/>
        </authorList>
    </citation>
    <scope>NUCLEOTIDE SEQUENCE</scope>
</reference>
<evidence type="ECO:0000313" key="1">
    <source>
        <dbReference type="EMBL" id="GFX94138.1"/>
    </source>
</evidence>
<dbReference type="AlphaFoldDB" id="A0A8X6V002"/>
<proteinExistence type="predicted"/>
<keyword evidence="2" id="KW-1185">Reference proteome</keyword>
<protein>
    <submittedName>
        <fullName evidence="1">Uncharacterized protein</fullName>
    </submittedName>
</protein>
<name>A0A8X6V002_TRICX</name>
<evidence type="ECO:0000313" key="2">
    <source>
        <dbReference type="Proteomes" id="UP000887159"/>
    </source>
</evidence>